<dbReference type="AlphaFoldDB" id="A0A6B0XZB6"/>
<dbReference type="Pfam" id="PF18173">
    <property type="entry name" value="bacHORMA_2"/>
    <property type="match status" value="1"/>
</dbReference>
<dbReference type="InterPro" id="IPR040649">
    <property type="entry name" value="Bact_HORMA"/>
</dbReference>
<evidence type="ECO:0000259" key="1">
    <source>
        <dbReference type="Pfam" id="PF18173"/>
    </source>
</evidence>
<comment type="caution">
    <text evidence="2">The sequence shown here is derived from an EMBL/GenBank/DDBJ whole genome shotgun (WGS) entry which is preliminary data.</text>
</comment>
<dbReference type="InterPro" id="IPR036570">
    <property type="entry name" value="HORMA_dom_sf"/>
</dbReference>
<name>A0A6B0XZB6_9RHOB</name>
<evidence type="ECO:0000313" key="2">
    <source>
        <dbReference type="EMBL" id="MXY33127.1"/>
    </source>
</evidence>
<proteinExistence type="predicted"/>
<dbReference type="EMBL" id="VXRY01000131">
    <property type="protein sequence ID" value="MXY33127.1"/>
    <property type="molecule type" value="Genomic_DNA"/>
</dbReference>
<dbReference type="SUPFAM" id="SSF56019">
    <property type="entry name" value="The spindle assembly checkpoint protein mad2"/>
    <property type="match status" value="1"/>
</dbReference>
<organism evidence="2">
    <name type="scientific">Boseongicola sp. SB0664_bin_43</name>
    <dbReference type="NCBI Taxonomy" id="2604844"/>
    <lineage>
        <taxon>Bacteria</taxon>
        <taxon>Pseudomonadati</taxon>
        <taxon>Pseudomonadota</taxon>
        <taxon>Alphaproteobacteria</taxon>
        <taxon>Rhodobacterales</taxon>
        <taxon>Paracoccaceae</taxon>
        <taxon>Boseongicola</taxon>
    </lineage>
</organism>
<reference evidence="2" key="1">
    <citation type="submission" date="2019-09" db="EMBL/GenBank/DDBJ databases">
        <title>Characterisation of the sponge microbiome using genome-centric metagenomics.</title>
        <authorList>
            <person name="Engelberts J.P."/>
            <person name="Robbins S.J."/>
            <person name="De Goeij J.M."/>
            <person name="Aranda M."/>
            <person name="Bell S.C."/>
            <person name="Webster N.S."/>
        </authorList>
    </citation>
    <scope>NUCLEOTIDE SEQUENCE</scope>
    <source>
        <strain evidence="2">SB0664_bin_43</strain>
    </source>
</reference>
<feature type="domain" description="Bacterial HORMA" evidence="1">
    <location>
        <begin position="3"/>
        <end position="167"/>
    </location>
</feature>
<gene>
    <name evidence="2" type="ORF">F4Y60_03365</name>
</gene>
<protein>
    <submittedName>
        <fullName evidence="2">HORMA domain containing protein</fullName>
    </submittedName>
</protein>
<sequence length="168" mass="19062">MTTTTITYSRTHSVTYVSDNILKSLKDIIRESDMSPAKLVNDTEVIMRGLITWLGSEHLERITLEIYDPRTDKLITRWDIDVRYDWSSGDASFWTDTEQLKWAIRKAGVAPSDAKYDLILLTKSGRPDVTGWHPCSYRSTDGMVRQSLGSTIEHNGLGASASYWRKAS</sequence>
<accession>A0A6B0XZB6</accession>